<feature type="transmembrane region" description="Helical" evidence="1">
    <location>
        <begin position="247"/>
        <end position="268"/>
    </location>
</feature>
<feature type="transmembrane region" description="Helical" evidence="1">
    <location>
        <begin position="163"/>
        <end position="182"/>
    </location>
</feature>
<reference evidence="3 4" key="1">
    <citation type="submission" date="2023-07" db="EMBL/GenBank/DDBJ databases">
        <title>Sorghum-associated microbial communities from plants grown in Nebraska, USA.</title>
        <authorList>
            <person name="Schachtman D."/>
        </authorList>
    </citation>
    <scope>NUCLEOTIDE SEQUENCE [LARGE SCALE GENOMIC DNA]</scope>
    <source>
        <strain evidence="3 4">BE332</strain>
    </source>
</reference>
<evidence type="ECO:0000313" key="4">
    <source>
        <dbReference type="Proteomes" id="UP001239626"/>
    </source>
</evidence>
<keyword evidence="1" id="KW-0472">Membrane</keyword>
<sequence length="281" mass="30110">MSTTSPSTSGWTTFWNRGGWWRAVLVAVAYLALYILGGQLVGALFGDQVDSEDLFATPQSVFFGLFLPLAIGAVVLIAFVASLHWFPALFARQPIGGRWWMWLAPVAVVAAIVLRLLGIDYASYAAGVVAVTFISGLLVGFVEEILTRGIAVKMLRDAGKSEWVVMVVSSLIFGLLHASNILGGQEVLTVALTVVFAFGFGICMYLTLRVTGNLIWPMLLHGLYDPTLFLATGGIDEAHSGPQSELLTLAGPSNMIFILIAVVGLIFVRGRVKPAHEGVVA</sequence>
<keyword evidence="3" id="KW-0378">Hydrolase</keyword>
<evidence type="ECO:0000259" key="2">
    <source>
        <dbReference type="Pfam" id="PF02517"/>
    </source>
</evidence>
<proteinExistence type="predicted"/>
<name>A0ABU0EJP6_9CELL</name>
<dbReference type="Proteomes" id="UP001239626">
    <property type="component" value="Unassembled WGS sequence"/>
</dbReference>
<feature type="transmembrane region" description="Helical" evidence="1">
    <location>
        <begin position="61"/>
        <end position="87"/>
    </location>
</feature>
<evidence type="ECO:0000313" key="3">
    <source>
        <dbReference type="EMBL" id="MDQ0375515.1"/>
    </source>
</evidence>
<dbReference type="GO" id="GO:0006508">
    <property type="term" value="P:proteolysis"/>
    <property type="evidence" value="ECO:0007669"/>
    <property type="project" value="UniProtKB-KW"/>
</dbReference>
<dbReference type="InterPro" id="IPR003675">
    <property type="entry name" value="Rce1/LyrA-like_dom"/>
</dbReference>
<protein>
    <submittedName>
        <fullName evidence="3">Membrane protease YdiL (CAAX protease family)</fullName>
    </submittedName>
</protein>
<feature type="transmembrane region" description="Helical" evidence="1">
    <location>
        <begin position="188"/>
        <end position="208"/>
    </location>
</feature>
<dbReference type="GO" id="GO:0008233">
    <property type="term" value="F:peptidase activity"/>
    <property type="evidence" value="ECO:0007669"/>
    <property type="project" value="UniProtKB-KW"/>
</dbReference>
<comment type="caution">
    <text evidence="3">The sequence shown here is derived from an EMBL/GenBank/DDBJ whole genome shotgun (WGS) entry which is preliminary data.</text>
</comment>
<keyword evidence="3" id="KW-0645">Protease</keyword>
<dbReference type="RefSeq" id="WP_307494318.1">
    <property type="nucleotide sequence ID" value="NZ_JAUSVB010000006.1"/>
</dbReference>
<feature type="transmembrane region" description="Helical" evidence="1">
    <location>
        <begin position="124"/>
        <end position="142"/>
    </location>
</feature>
<dbReference type="EMBL" id="JAUSVB010000006">
    <property type="protein sequence ID" value="MDQ0375515.1"/>
    <property type="molecule type" value="Genomic_DNA"/>
</dbReference>
<dbReference type="PANTHER" id="PTHR36435">
    <property type="entry name" value="SLR1288 PROTEIN"/>
    <property type="match status" value="1"/>
</dbReference>
<evidence type="ECO:0000256" key="1">
    <source>
        <dbReference type="SAM" id="Phobius"/>
    </source>
</evidence>
<dbReference type="InterPro" id="IPR052710">
    <property type="entry name" value="CAAX_protease"/>
</dbReference>
<dbReference type="PANTHER" id="PTHR36435:SF1">
    <property type="entry name" value="CAAX AMINO TERMINAL PROTEASE FAMILY PROTEIN"/>
    <property type="match status" value="1"/>
</dbReference>
<gene>
    <name evidence="3" type="ORF">J2X26_003853</name>
</gene>
<keyword evidence="1" id="KW-1133">Transmembrane helix</keyword>
<organism evidence="3 4">
    <name type="scientific">Cellulomonas humilata</name>
    <dbReference type="NCBI Taxonomy" id="144055"/>
    <lineage>
        <taxon>Bacteria</taxon>
        <taxon>Bacillati</taxon>
        <taxon>Actinomycetota</taxon>
        <taxon>Actinomycetes</taxon>
        <taxon>Micrococcales</taxon>
        <taxon>Cellulomonadaceae</taxon>
        <taxon>Cellulomonas</taxon>
    </lineage>
</organism>
<feature type="transmembrane region" description="Helical" evidence="1">
    <location>
        <begin position="215"/>
        <end position="235"/>
    </location>
</feature>
<feature type="domain" description="CAAX prenyl protease 2/Lysostaphin resistance protein A-like" evidence="2">
    <location>
        <begin position="128"/>
        <end position="225"/>
    </location>
</feature>
<dbReference type="Pfam" id="PF02517">
    <property type="entry name" value="Rce1-like"/>
    <property type="match status" value="1"/>
</dbReference>
<feature type="transmembrane region" description="Helical" evidence="1">
    <location>
        <begin position="99"/>
        <end position="118"/>
    </location>
</feature>
<keyword evidence="1" id="KW-0812">Transmembrane</keyword>
<keyword evidence="4" id="KW-1185">Reference proteome</keyword>
<feature type="transmembrane region" description="Helical" evidence="1">
    <location>
        <begin position="20"/>
        <end position="41"/>
    </location>
</feature>
<accession>A0ABU0EJP6</accession>